<dbReference type="STRING" id="4795.A0A225VHA1"/>
<keyword evidence="1" id="KW-0813">Transport</keyword>
<keyword evidence="3" id="KW-1185">Reference proteome</keyword>
<comment type="caution">
    <text evidence="2">The sequence shown here is derived from an EMBL/GenBank/DDBJ whole genome shotgun (WGS) entry which is preliminary data.</text>
</comment>
<dbReference type="EMBL" id="NBNE01005270">
    <property type="protein sequence ID" value="OWZ03880.1"/>
    <property type="molecule type" value="Genomic_DNA"/>
</dbReference>
<dbReference type="AlphaFoldDB" id="A0A225VHA1"/>
<dbReference type="Proteomes" id="UP000198211">
    <property type="component" value="Unassembled WGS sequence"/>
</dbReference>
<reference evidence="3" key="1">
    <citation type="submission" date="2017-03" db="EMBL/GenBank/DDBJ databases">
        <title>Phytopthora megakarya and P. palmivora, two closely related causual agents of cacao black pod achieved similar genome size and gene model numbers by different mechanisms.</title>
        <authorList>
            <person name="Ali S."/>
            <person name="Shao J."/>
            <person name="Larry D.J."/>
            <person name="Kronmiller B."/>
            <person name="Shen D."/>
            <person name="Strem M.D."/>
            <person name="Melnick R.L."/>
            <person name="Guiltinan M.J."/>
            <person name="Tyler B.M."/>
            <person name="Meinhardt L.W."/>
            <person name="Bailey B.A."/>
        </authorList>
    </citation>
    <scope>NUCLEOTIDE SEQUENCE [LARGE SCALE GENOMIC DNA]</scope>
    <source>
        <strain evidence="3">zdho120</strain>
    </source>
</reference>
<dbReference type="Gene3D" id="3.40.50.300">
    <property type="entry name" value="P-loop containing nucleotide triphosphate hydrolases"/>
    <property type="match status" value="1"/>
</dbReference>
<dbReference type="SUPFAM" id="SSF52540">
    <property type="entry name" value="P-loop containing nucleoside triphosphate hydrolases"/>
    <property type="match status" value="1"/>
</dbReference>
<evidence type="ECO:0008006" key="4">
    <source>
        <dbReference type="Google" id="ProtNLM"/>
    </source>
</evidence>
<name>A0A225VHA1_9STRA</name>
<organism evidence="2 3">
    <name type="scientific">Phytophthora megakarya</name>
    <dbReference type="NCBI Taxonomy" id="4795"/>
    <lineage>
        <taxon>Eukaryota</taxon>
        <taxon>Sar</taxon>
        <taxon>Stramenopiles</taxon>
        <taxon>Oomycota</taxon>
        <taxon>Peronosporomycetes</taxon>
        <taxon>Peronosporales</taxon>
        <taxon>Peronosporaceae</taxon>
        <taxon>Phytophthora</taxon>
    </lineage>
</organism>
<evidence type="ECO:0000313" key="2">
    <source>
        <dbReference type="EMBL" id="OWZ03880.1"/>
    </source>
</evidence>
<evidence type="ECO:0000313" key="3">
    <source>
        <dbReference type="Proteomes" id="UP000198211"/>
    </source>
</evidence>
<proteinExistence type="predicted"/>
<protein>
    <recommendedName>
        <fullName evidence="4">ABC transporter</fullName>
    </recommendedName>
</protein>
<gene>
    <name evidence="2" type="ORF">PHMEG_00024314</name>
</gene>
<dbReference type="PANTHER" id="PTHR19241">
    <property type="entry name" value="ATP-BINDING CASSETTE TRANSPORTER"/>
    <property type="match status" value="1"/>
</dbReference>
<dbReference type="InterPro" id="IPR027417">
    <property type="entry name" value="P-loop_NTPase"/>
</dbReference>
<dbReference type="OrthoDB" id="79193at2759"/>
<evidence type="ECO:0000256" key="1">
    <source>
        <dbReference type="ARBA" id="ARBA00022448"/>
    </source>
</evidence>
<sequence>MGSSGAGKNTLMDVIAGRKNTGEETELAIRRCTGYCEQIDIHSETATFREALTFSAMLRQDNGIPMSDKIDSVNEIVNCWVFMTSLSTSCEEALWNS</sequence>
<accession>A0A225VHA1</accession>